<reference evidence="5" key="1">
    <citation type="submission" date="2018-05" db="EMBL/GenBank/DDBJ databases">
        <authorList>
            <person name="Lanie J.A."/>
            <person name="Ng W.-L."/>
            <person name="Kazmierczak K.M."/>
            <person name="Andrzejewski T.M."/>
            <person name="Davidsen T.M."/>
            <person name="Wayne K.J."/>
            <person name="Tettelin H."/>
            <person name="Glass J.I."/>
            <person name="Rusch D."/>
            <person name="Podicherti R."/>
            <person name="Tsui H.-C.T."/>
            <person name="Winkler M.E."/>
        </authorList>
    </citation>
    <scope>NUCLEOTIDE SEQUENCE</scope>
</reference>
<dbReference type="PANTHER" id="PTHR43194">
    <property type="entry name" value="HYDROLASE ALPHA/BETA FOLD FAMILY"/>
    <property type="match status" value="1"/>
</dbReference>
<comment type="similarity">
    <text evidence="1">Belongs to the peptidase S33 family.</text>
</comment>
<dbReference type="InterPro" id="IPR002410">
    <property type="entry name" value="Peptidase_S33"/>
</dbReference>
<evidence type="ECO:0000256" key="2">
    <source>
        <dbReference type="ARBA" id="ARBA00022801"/>
    </source>
</evidence>
<dbReference type="GO" id="GO:0006508">
    <property type="term" value="P:proteolysis"/>
    <property type="evidence" value="ECO:0007669"/>
    <property type="project" value="InterPro"/>
</dbReference>
<dbReference type="InterPro" id="IPR050228">
    <property type="entry name" value="Carboxylesterase_BioH"/>
</dbReference>
<dbReference type="EMBL" id="UINC01017279">
    <property type="protein sequence ID" value="SVA71424.1"/>
    <property type="molecule type" value="Genomic_DNA"/>
</dbReference>
<dbReference type="Gene3D" id="3.40.50.1820">
    <property type="entry name" value="alpha/beta hydrolase"/>
    <property type="match status" value="1"/>
</dbReference>
<dbReference type="SUPFAM" id="SSF53474">
    <property type="entry name" value="alpha/beta-Hydrolases"/>
    <property type="match status" value="1"/>
</dbReference>
<proteinExistence type="inferred from homology"/>
<evidence type="ECO:0000313" key="5">
    <source>
        <dbReference type="EMBL" id="SVA71424.1"/>
    </source>
</evidence>
<organism evidence="5">
    <name type="scientific">marine metagenome</name>
    <dbReference type="NCBI Taxonomy" id="408172"/>
    <lineage>
        <taxon>unclassified sequences</taxon>
        <taxon>metagenomes</taxon>
        <taxon>ecological metagenomes</taxon>
    </lineage>
</organism>
<dbReference type="AlphaFoldDB" id="A0A381Y333"/>
<feature type="region of interest" description="Disordered" evidence="3">
    <location>
        <begin position="147"/>
        <end position="169"/>
    </location>
</feature>
<dbReference type="InterPro" id="IPR000073">
    <property type="entry name" value="AB_hydrolase_1"/>
</dbReference>
<name>A0A381Y333_9ZZZZ</name>
<dbReference type="PRINTS" id="PR00793">
    <property type="entry name" value="PROAMNOPTASE"/>
</dbReference>
<dbReference type="Pfam" id="PF12697">
    <property type="entry name" value="Abhydrolase_6"/>
    <property type="match status" value="1"/>
</dbReference>
<gene>
    <name evidence="5" type="ORF">METZ01_LOCUS124278</name>
</gene>
<evidence type="ECO:0000256" key="1">
    <source>
        <dbReference type="ARBA" id="ARBA00010088"/>
    </source>
</evidence>
<sequence length="299" mass="33130">MPVQDNSYVPDWFQRAIDRPTQSRFVEVDGCSIHYLSWFEGVDQRPGLLFIHGGGAHANWWRFIAPFFTDVYQVVAIDLSGMGDSGARHEYLPEIWAREIGAVLADAGFPGRPVVVGHSFGGLMAMKYGAELGAGLSGVVIVDSPVQDPDDEPIPKPPAPTSTGPKIHPDRRTAEKRFRLMPPQPCEYFYITDFIARTSVKAQDGGWTWKFDHKVMGSRRFGEPYNAELQALKCRAALIYGENSAIVSSRTVAYMSSLMGPIAPVVEIPEAYHHVMLDQPLAFVAALRAILDAWARDPI</sequence>
<accession>A0A381Y333</accession>
<evidence type="ECO:0000256" key="3">
    <source>
        <dbReference type="SAM" id="MobiDB-lite"/>
    </source>
</evidence>
<protein>
    <recommendedName>
        <fullName evidence="4">AB hydrolase-1 domain-containing protein</fullName>
    </recommendedName>
</protein>
<dbReference type="PANTHER" id="PTHR43194:SF2">
    <property type="entry name" value="PEROXISOMAL MEMBRANE PROTEIN LPX1"/>
    <property type="match status" value="1"/>
</dbReference>
<keyword evidence="2" id="KW-0378">Hydrolase</keyword>
<feature type="domain" description="AB hydrolase-1" evidence="4">
    <location>
        <begin position="48"/>
        <end position="286"/>
    </location>
</feature>
<dbReference type="InterPro" id="IPR029058">
    <property type="entry name" value="AB_hydrolase_fold"/>
</dbReference>
<evidence type="ECO:0000259" key="4">
    <source>
        <dbReference type="Pfam" id="PF12697"/>
    </source>
</evidence>
<dbReference type="GO" id="GO:0008233">
    <property type="term" value="F:peptidase activity"/>
    <property type="evidence" value="ECO:0007669"/>
    <property type="project" value="InterPro"/>
</dbReference>